<feature type="compositionally biased region" description="Polar residues" evidence="1">
    <location>
        <begin position="1"/>
        <end position="10"/>
    </location>
</feature>
<dbReference type="PANTHER" id="PTHR31796">
    <property type="entry name" value="SUZ DOMAIN-CONTAINING PROTEIN 1"/>
    <property type="match status" value="1"/>
</dbReference>
<evidence type="ECO:0000313" key="4">
    <source>
        <dbReference type="EMBL" id="SSX34418.1"/>
    </source>
</evidence>
<feature type="region of interest" description="Disordered" evidence="1">
    <location>
        <begin position="1"/>
        <end position="20"/>
    </location>
</feature>
<protein>
    <submittedName>
        <fullName evidence="3">CSON007964 protein</fullName>
    </submittedName>
</protein>
<dbReference type="InterPro" id="IPR039228">
    <property type="entry name" value="SZRD1"/>
</dbReference>
<feature type="compositionally biased region" description="Polar residues" evidence="1">
    <location>
        <begin position="123"/>
        <end position="133"/>
    </location>
</feature>
<reference evidence="3" key="1">
    <citation type="submission" date="2018-04" db="EMBL/GenBank/DDBJ databases">
        <authorList>
            <person name="Go L.Y."/>
            <person name="Mitchell J.A."/>
        </authorList>
    </citation>
    <scope>NUCLEOTIDE SEQUENCE</scope>
    <source>
        <tissue evidence="3">Whole organism</tissue>
    </source>
</reference>
<organism evidence="3">
    <name type="scientific">Culicoides sonorensis</name>
    <name type="common">Biting midge</name>
    <dbReference type="NCBI Taxonomy" id="179676"/>
    <lineage>
        <taxon>Eukaryota</taxon>
        <taxon>Metazoa</taxon>
        <taxon>Ecdysozoa</taxon>
        <taxon>Arthropoda</taxon>
        <taxon>Hexapoda</taxon>
        <taxon>Insecta</taxon>
        <taxon>Pterygota</taxon>
        <taxon>Neoptera</taxon>
        <taxon>Endopterygota</taxon>
        <taxon>Diptera</taxon>
        <taxon>Nematocera</taxon>
        <taxon>Chironomoidea</taxon>
        <taxon>Ceratopogonidae</taxon>
        <taxon>Ceratopogoninae</taxon>
        <taxon>Culicoides</taxon>
        <taxon>Monoculicoides</taxon>
    </lineage>
</organism>
<name>A0A336LC93_CULSO</name>
<proteinExistence type="predicted"/>
<feature type="compositionally biased region" description="Polar residues" evidence="1">
    <location>
        <begin position="70"/>
        <end position="86"/>
    </location>
</feature>
<gene>
    <name evidence="3" type="primary">CSON007964</name>
</gene>
<evidence type="ECO:0000313" key="3">
    <source>
        <dbReference type="EMBL" id="SSX15034.1"/>
    </source>
</evidence>
<evidence type="ECO:0000259" key="2">
    <source>
        <dbReference type="PROSITE" id="PS51673"/>
    </source>
</evidence>
<sequence length="142" mass="15748">MSTASNAADSSKSDILESWEEIDEVQLDSTVNRLKEETMKSRIEEERLASGPPSTAVQILQKPVVILKRPTNNQNGSENGVTSNGNAKPKTQIKSLHQRQQEYAEARMRILGSMPDDDDKSMMNENATTTRASDGNGLIMRR</sequence>
<dbReference type="InterPro" id="IPR024771">
    <property type="entry name" value="SUZ"/>
</dbReference>
<dbReference type="EMBL" id="UFQT01003002">
    <property type="protein sequence ID" value="SSX34418.1"/>
    <property type="molecule type" value="Genomic_DNA"/>
</dbReference>
<evidence type="ECO:0000256" key="1">
    <source>
        <dbReference type="SAM" id="MobiDB-lite"/>
    </source>
</evidence>
<dbReference type="PANTHER" id="PTHR31796:SF2">
    <property type="entry name" value="SUZ DOMAIN-CONTAINING PROTEIN 1"/>
    <property type="match status" value="1"/>
</dbReference>
<feature type="compositionally biased region" description="Basic and acidic residues" evidence="1">
    <location>
        <begin position="99"/>
        <end position="108"/>
    </location>
</feature>
<dbReference type="EMBL" id="UFQS01003002">
    <property type="protein sequence ID" value="SSX15034.1"/>
    <property type="molecule type" value="Genomic_DNA"/>
</dbReference>
<dbReference type="AlphaFoldDB" id="A0A336LC93"/>
<feature type="region of interest" description="Disordered" evidence="1">
    <location>
        <begin position="66"/>
        <end position="142"/>
    </location>
</feature>
<dbReference type="Pfam" id="PF12752">
    <property type="entry name" value="SUZ"/>
    <property type="match status" value="1"/>
</dbReference>
<dbReference type="VEuPathDB" id="VectorBase:CSON007964"/>
<reference evidence="4" key="2">
    <citation type="submission" date="2018-07" db="EMBL/GenBank/DDBJ databases">
        <authorList>
            <person name="Quirk P.G."/>
            <person name="Krulwich T.A."/>
        </authorList>
    </citation>
    <scope>NUCLEOTIDE SEQUENCE</scope>
</reference>
<feature type="domain" description="SUZ" evidence="2">
    <location>
        <begin position="42"/>
        <end position="115"/>
    </location>
</feature>
<accession>A0A336LC93</accession>
<dbReference type="PROSITE" id="PS51673">
    <property type="entry name" value="SUZ"/>
    <property type="match status" value="1"/>
</dbReference>